<feature type="region of interest" description="Disordered" evidence="1">
    <location>
        <begin position="59"/>
        <end position="106"/>
    </location>
</feature>
<proteinExistence type="predicted"/>
<protein>
    <submittedName>
        <fullName evidence="2">Uncharacterized protein</fullName>
    </submittedName>
</protein>
<reference evidence="2 3" key="1">
    <citation type="submission" date="2010-10" db="EMBL/GenBank/DDBJ databases">
        <title>Complete sequence of Frankia sp. EuI1c.</title>
        <authorList>
            <consortium name="US DOE Joint Genome Institute"/>
            <person name="Lucas S."/>
            <person name="Copeland A."/>
            <person name="Lapidus A."/>
            <person name="Cheng J.-F."/>
            <person name="Bruce D."/>
            <person name="Goodwin L."/>
            <person name="Pitluck S."/>
            <person name="Chertkov O."/>
            <person name="Detter J.C."/>
            <person name="Han C."/>
            <person name="Tapia R."/>
            <person name="Land M."/>
            <person name="Hauser L."/>
            <person name="Jeffries C."/>
            <person name="Kyrpides N."/>
            <person name="Ivanova N."/>
            <person name="Mikhailova N."/>
            <person name="Beauchemin N."/>
            <person name="Sen A."/>
            <person name="Sur S.A."/>
            <person name="Gtari M."/>
            <person name="Wall L."/>
            <person name="Tisa L."/>
            <person name="Woyke T."/>
        </authorList>
    </citation>
    <scope>NUCLEOTIDE SEQUENCE [LARGE SCALE GENOMIC DNA]</scope>
    <source>
        <strain evidence="3">DSM 45817 / CECT 9037 / EuI1c</strain>
    </source>
</reference>
<keyword evidence="3" id="KW-1185">Reference proteome</keyword>
<sequence length="106" mass="10444" precursor="true">MNTTSFLPSSLVRRAARPARLGRRAAAAAVTVGALSSALLLAGCGQNFSQDGGAVPVPKATIQNGPTATPYGNPNAVPAPSDGYAPPHTAGPTQTGAPNLPGGKID</sequence>
<feature type="compositionally biased region" description="Polar residues" evidence="1">
    <location>
        <begin position="61"/>
        <end position="72"/>
    </location>
</feature>
<name>E3IZZ8_PSEI1</name>
<dbReference type="InParanoid" id="E3IZZ8"/>
<evidence type="ECO:0000256" key="1">
    <source>
        <dbReference type="SAM" id="MobiDB-lite"/>
    </source>
</evidence>
<dbReference type="HOGENOM" id="CLU_172449_0_0_11"/>
<dbReference type="AlphaFoldDB" id="E3IZZ8"/>
<organism evidence="2 3">
    <name type="scientific">Pseudofrankia inefficax (strain DSM 45817 / CECT 9037 / DDB 130130 / EuI1c)</name>
    <name type="common">Frankia inefficax</name>
    <dbReference type="NCBI Taxonomy" id="298654"/>
    <lineage>
        <taxon>Bacteria</taxon>
        <taxon>Bacillati</taxon>
        <taxon>Actinomycetota</taxon>
        <taxon>Actinomycetes</taxon>
        <taxon>Frankiales</taxon>
        <taxon>Frankiaceae</taxon>
        <taxon>Pseudofrankia</taxon>
    </lineage>
</organism>
<dbReference type="Proteomes" id="UP000002484">
    <property type="component" value="Chromosome"/>
</dbReference>
<dbReference type="KEGG" id="fri:FraEuI1c_1061"/>
<dbReference type="RefSeq" id="WP_013422255.1">
    <property type="nucleotide sequence ID" value="NC_014666.1"/>
</dbReference>
<evidence type="ECO:0000313" key="2">
    <source>
        <dbReference type="EMBL" id="ADP79134.1"/>
    </source>
</evidence>
<dbReference type="EMBL" id="CP002299">
    <property type="protein sequence ID" value="ADP79134.1"/>
    <property type="molecule type" value="Genomic_DNA"/>
</dbReference>
<accession>E3IZZ8</accession>
<gene>
    <name evidence="2" type="ordered locus">FraEuI1c_1061</name>
</gene>
<evidence type="ECO:0000313" key="3">
    <source>
        <dbReference type="Proteomes" id="UP000002484"/>
    </source>
</evidence>